<feature type="transmembrane region" description="Helical" evidence="1">
    <location>
        <begin position="94"/>
        <end position="112"/>
    </location>
</feature>
<dbReference type="PATRIC" id="fig|404937.3.peg.584"/>
<feature type="transmembrane region" description="Helical" evidence="1">
    <location>
        <begin position="277"/>
        <end position="301"/>
    </location>
</feature>
<evidence type="ECO:0000313" key="2">
    <source>
        <dbReference type="EMBL" id="KIQ95316.1"/>
    </source>
</evidence>
<name>A0A0D0S2X1_9BACL</name>
<feature type="transmembrane region" description="Helical" evidence="1">
    <location>
        <begin position="7"/>
        <end position="29"/>
    </location>
</feature>
<evidence type="ECO:0000313" key="3">
    <source>
        <dbReference type="Proteomes" id="UP000032102"/>
    </source>
</evidence>
<organism evidence="2 3">
    <name type="scientific">Anoxybacillus thermarum</name>
    <dbReference type="NCBI Taxonomy" id="404937"/>
    <lineage>
        <taxon>Bacteria</taxon>
        <taxon>Bacillati</taxon>
        <taxon>Bacillota</taxon>
        <taxon>Bacilli</taxon>
        <taxon>Bacillales</taxon>
        <taxon>Anoxybacillaceae</taxon>
        <taxon>Anoxybacillus</taxon>
    </lineage>
</organism>
<reference evidence="2 3" key="1">
    <citation type="submission" date="2015-01" db="EMBL/GenBank/DDBJ databases">
        <title>Draft genome of Anoxybacillus thermarum strain AF/04.</title>
        <authorList>
            <person name="Poli A."/>
            <person name="Nicolaus B."/>
            <person name="Chan K.-G."/>
            <person name="Kahar U.M."/>
            <person name="Yaakob A.S."/>
            <person name="Chan C.S."/>
            <person name="Goh K.M."/>
        </authorList>
    </citation>
    <scope>NUCLEOTIDE SEQUENCE [LARGE SCALE GENOMIC DNA]</scope>
    <source>
        <strain evidence="2 3">AF/04</strain>
    </source>
</reference>
<protein>
    <recommendedName>
        <fullName evidence="4">Major Facilitator Superfamily protein</fullName>
    </recommendedName>
</protein>
<feature type="transmembrane region" description="Helical" evidence="1">
    <location>
        <begin position="337"/>
        <end position="357"/>
    </location>
</feature>
<evidence type="ECO:0008006" key="4">
    <source>
        <dbReference type="Google" id="ProtNLM"/>
    </source>
</evidence>
<dbReference type="EMBL" id="JXTH01000007">
    <property type="protein sequence ID" value="KIQ95316.1"/>
    <property type="molecule type" value="Genomic_DNA"/>
</dbReference>
<proteinExistence type="predicted"/>
<feature type="transmembrane region" description="Helical" evidence="1">
    <location>
        <begin position="224"/>
        <end position="243"/>
    </location>
</feature>
<keyword evidence="3" id="KW-1185">Reference proteome</keyword>
<feature type="transmembrane region" description="Helical" evidence="1">
    <location>
        <begin position="195"/>
        <end position="212"/>
    </location>
</feature>
<keyword evidence="1" id="KW-1133">Transmembrane helix</keyword>
<gene>
    <name evidence="2" type="ORF">LH47_00570</name>
</gene>
<feature type="transmembrane region" description="Helical" evidence="1">
    <location>
        <begin position="133"/>
        <end position="152"/>
    </location>
</feature>
<evidence type="ECO:0000256" key="1">
    <source>
        <dbReference type="SAM" id="Phobius"/>
    </source>
</evidence>
<feature type="transmembrane region" description="Helical" evidence="1">
    <location>
        <begin position="255"/>
        <end position="271"/>
    </location>
</feature>
<keyword evidence="1" id="KW-0812">Transmembrane</keyword>
<feature type="transmembrane region" description="Helical" evidence="1">
    <location>
        <begin position="313"/>
        <end position="331"/>
    </location>
</feature>
<comment type="caution">
    <text evidence="2">The sequence shown here is derived from an EMBL/GenBank/DDBJ whole genome shotgun (WGS) entry which is preliminary data.</text>
</comment>
<keyword evidence="1" id="KW-0472">Membrane</keyword>
<dbReference type="Proteomes" id="UP000032102">
    <property type="component" value="Unassembled WGS sequence"/>
</dbReference>
<feature type="transmembrane region" description="Helical" evidence="1">
    <location>
        <begin position="67"/>
        <end position="88"/>
    </location>
</feature>
<accession>A0A0D0S2X1</accession>
<feature type="transmembrane region" description="Helical" evidence="1">
    <location>
        <begin position="158"/>
        <end position="175"/>
    </location>
</feature>
<feature type="transmembrane region" description="Helical" evidence="1">
    <location>
        <begin position="41"/>
        <end position="60"/>
    </location>
</feature>
<sequence>MRYVKENYILVFLYFFLILASGMAYSYTITRIVSISSLSPFLVIIINSLISVFIVIDFLFIRKISTLHFKIISLITSFFLLILFLLSYVLKDEVVILLVTYAVLFFSSSYVGRSLEEKILENDKRLFGGMVKISVVGNLAKLVGFGLGVFIFSIPLRIYMFSSLFLFIAIASINVQHNFSTNKAVILSRKKVDSISLLIFMGIISSIPILWIPSLVERFDQEGMIRLSFIPFVLPGIMNVLFLRYLKAKGYNRHIPLFYFVLTVFFMVIYFTDTPLIFQAVVLSTIITLGVAINVHINTIFIHKNKKRDKRELMQIIKVVISISTLLFSFLGMYIYFIVHLMLLISAILSLIVFVSFERMKVNE</sequence>
<dbReference type="AlphaFoldDB" id="A0A0D0S2X1"/>